<evidence type="ECO:0000313" key="5">
    <source>
        <dbReference type="EMBL" id="SEM44070.1"/>
    </source>
</evidence>
<dbReference type="eggNOG" id="COG0640">
    <property type="taxonomic scope" value="Bacteria"/>
</dbReference>
<keyword evidence="1" id="KW-0805">Transcription regulation</keyword>
<protein>
    <submittedName>
        <fullName evidence="5">Regulatory protein, arsR family</fullName>
    </submittedName>
</protein>
<keyword evidence="2" id="KW-0238">DNA-binding</keyword>
<dbReference type="AlphaFoldDB" id="A0A1H7YD58"/>
<dbReference type="Gene3D" id="1.10.10.10">
    <property type="entry name" value="Winged helix-like DNA-binding domain superfamily/Winged helix DNA-binding domain"/>
    <property type="match status" value="1"/>
</dbReference>
<dbReference type="OrthoDB" id="4745720at2"/>
<evidence type="ECO:0000259" key="4">
    <source>
        <dbReference type="SMART" id="SM00418"/>
    </source>
</evidence>
<dbReference type="SMART" id="SM00418">
    <property type="entry name" value="HTH_ARSR"/>
    <property type="match status" value="1"/>
</dbReference>
<reference evidence="6" key="1">
    <citation type="submission" date="2016-10" db="EMBL/GenBank/DDBJ databases">
        <authorList>
            <person name="Varghese N."/>
        </authorList>
    </citation>
    <scope>NUCLEOTIDE SEQUENCE [LARGE SCALE GENOMIC DNA]</scope>
    <source>
        <strain evidence="6">DSM 45096 / BCRC 16803 / CGMCC 4.1857 / CIP 109030 / JCM 12277 / KCTC 19219 / NBRC 100920 / 33214</strain>
    </source>
</reference>
<organism evidence="5 6">
    <name type="scientific">Streptacidiphilus jiangxiensis</name>
    <dbReference type="NCBI Taxonomy" id="235985"/>
    <lineage>
        <taxon>Bacteria</taxon>
        <taxon>Bacillati</taxon>
        <taxon>Actinomycetota</taxon>
        <taxon>Actinomycetes</taxon>
        <taxon>Kitasatosporales</taxon>
        <taxon>Streptomycetaceae</taxon>
        <taxon>Streptacidiphilus</taxon>
    </lineage>
</organism>
<evidence type="ECO:0000256" key="3">
    <source>
        <dbReference type="ARBA" id="ARBA00023163"/>
    </source>
</evidence>
<proteinExistence type="predicted"/>
<gene>
    <name evidence="5" type="ORF">SAMN05414137_12830</name>
</gene>
<dbReference type="PANTHER" id="PTHR43132">
    <property type="entry name" value="ARSENICAL RESISTANCE OPERON REPRESSOR ARSR-RELATED"/>
    <property type="match status" value="1"/>
</dbReference>
<dbReference type="GO" id="GO:0003700">
    <property type="term" value="F:DNA-binding transcription factor activity"/>
    <property type="evidence" value="ECO:0007669"/>
    <property type="project" value="InterPro"/>
</dbReference>
<dbReference type="InterPro" id="IPR001845">
    <property type="entry name" value="HTH_ArsR_DNA-bd_dom"/>
</dbReference>
<evidence type="ECO:0000256" key="1">
    <source>
        <dbReference type="ARBA" id="ARBA00023015"/>
    </source>
</evidence>
<dbReference type="InterPro" id="IPR011991">
    <property type="entry name" value="ArsR-like_HTH"/>
</dbReference>
<dbReference type="GO" id="GO:0003677">
    <property type="term" value="F:DNA binding"/>
    <property type="evidence" value="ECO:0007669"/>
    <property type="project" value="UniProtKB-KW"/>
</dbReference>
<keyword evidence="6" id="KW-1185">Reference proteome</keyword>
<name>A0A1H7YD58_STRJI</name>
<evidence type="ECO:0000313" key="6">
    <source>
        <dbReference type="Proteomes" id="UP000183015"/>
    </source>
</evidence>
<dbReference type="InterPro" id="IPR051011">
    <property type="entry name" value="Metal_resp_trans_reg"/>
</dbReference>
<dbReference type="InterPro" id="IPR036390">
    <property type="entry name" value="WH_DNA-bd_sf"/>
</dbReference>
<dbReference type="SUPFAM" id="SSF46785">
    <property type="entry name" value="Winged helix' DNA-binding domain"/>
    <property type="match status" value="1"/>
</dbReference>
<dbReference type="CDD" id="cd00090">
    <property type="entry name" value="HTH_ARSR"/>
    <property type="match status" value="1"/>
</dbReference>
<dbReference type="InterPro" id="IPR036388">
    <property type="entry name" value="WH-like_DNA-bd_sf"/>
</dbReference>
<sequence length="333" mass="34977">MLRIHFTPADLARVSVAPRPAPAQELNVALTLACRPDGGVLHGTWRRRALRGLTRAARPLAELVPAGRAPGFLDSTADSLPQALDRLRATPPVVVRGELERVYAPVRTPAPAWIHDLSRGEDAAWRTLAHAQRAAFAALLEPVWEQVRDLHHAEFVRRAVQLAEGGVGAVLAGLVPGARLEGTVWTLPQDAPREVRLDGRGLLLLPTFHGSGGGVLLSDLPALPDRPVVVTYPAGPGLPPRADGATGAEALGRVLGGTRTELLHLLGEQRTTSDLARELRVSAATVSAHTAALRGAGLIATVRAGKAVLHRRTALGGLLLRGGASGYDGDGTS</sequence>
<feature type="domain" description="HTH arsR-type" evidence="4">
    <location>
        <begin position="250"/>
        <end position="321"/>
    </location>
</feature>
<dbReference type="Proteomes" id="UP000183015">
    <property type="component" value="Unassembled WGS sequence"/>
</dbReference>
<accession>A0A1H7YD58</accession>
<dbReference type="PANTHER" id="PTHR43132:SF8">
    <property type="entry name" value="HTH-TYPE TRANSCRIPTIONAL REGULATOR KMTR"/>
    <property type="match status" value="1"/>
</dbReference>
<dbReference type="Pfam" id="PF01022">
    <property type="entry name" value="HTH_5"/>
    <property type="match status" value="1"/>
</dbReference>
<dbReference type="EMBL" id="FOAZ01000028">
    <property type="protein sequence ID" value="SEM44070.1"/>
    <property type="molecule type" value="Genomic_DNA"/>
</dbReference>
<keyword evidence="3" id="KW-0804">Transcription</keyword>
<dbReference type="RefSeq" id="WP_042457263.1">
    <property type="nucleotide sequence ID" value="NZ_BBPN01000046.1"/>
</dbReference>
<dbReference type="STRING" id="235985.SAMN05414137_12830"/>
<evidence type="ECO:0000256" key="2">
    <source>
        <dbReference type="ARBA" id="ARBA00023125"/>
    </source>
</evidence>